<evidence type="ECO:0000256" key="6">
    <source>
        <dbReference type="RuleBase" id="RU003960"/>
    </source>
</evidence>
<evidence type="ECO:0000313" key="8">
    <source>
        <dbReference type="EMBL" id="GEQ05832.1"/>
    </source>
</evidence>
<dbReference type="EC" id="2.1.1.107" evidence="1"/>
<dbReference type="PANTHER" id="PTHR45790">
    <property type="entry name" value="SIROHEME SYNTHASE-RELATED"/>
    <property type="match status" value="1"/>
</dbReference>
<keyword evidence="11" id="KW-1185">Reference proteome</keyword>
<feature type="domain" description="Tetrapyrrole methylase" evidence="7">
    <location>
        <begin position="8"/>
        <end position="214"/>
    </location>
</feature>
<proteinExistence type="inferred from homology"/>
<keyword evidence="3 6" id="KW-0808">Transferase</keyword>
<dbReference type="RefSeq" id="WP_042739276.1">
    <property type="nucleotide sequence ID" value="NZ_BKAX01000004.1"/>
</dbReference>
<dbReference type="InterPro" id="IPR003043">
    <property type="entry name" value="Uropor_MeTrfase_CS"/>
</dbReference>
<dbReference type="Gene3D" id="3.40.1010.10">
    <property type="entry name" value="Cobalt-precorrin-4 Transmethylase, Domain 1"/>
    <property type="match status" value="1"/>
</dbReference>
<dbReference type="AlphaFoldDB" id="A0A0D0SPR7"/>
<keyword evidence="4" id="KW-0949">S-adenosyl-L-methionine</keyword>
<comment type="similarity">
    <text evidence="6">Belongs to the precorrin methyltransferase family.</text>
</comment>
<sequence>MPVINYGKVYLIGAGPGDPTLLTRQAEQLIKRADVILYDRLVNPFILQLARPEIPIIDVGKLPYSKHVKQDEINDLLIETASKYDLVVRLKGGDPAVFGRVYEEVEILNKMHIDYDIIPGITSSTVAMAHLGLGFTIRDIATSVTFTTGHFKDNSDKPFDINGLLNYGTLAIYMGIRNIDSIMKEIYNKTHTNFPVVVCFDVTGPMEQYVTGTVLNIVDKLKDVTNNSKPGLIIIGHVIGKLNMSEGLTVKYRTKYLVQGTRTHAIDKAFELYAQGDWCMILPNDIEQLHPSQRALIETYLKQSFDSKITVN</sequence>
<dbReference type="SUPFAM" id="SSF53790">
    <property type="entry name" value="Tetrapyrrole methylase"/>
    <property type="match status" value="1"/>
</dbReference>
<keyword evidence="5" id="KW-0627">Porphyrin biosynthesis</keyword>
<dbReference type="PANTHER" id="PTHR45790:SF3">
    <property type="entry name" value="S-ADENOSYL-L-METHIONINE-DEPENDENT UROPORPHYRINOGEN III METHYLTRANSFERASE, CHLOROPLASTIC"/>
    <property type="match status" value="1"/>
</dbReference>
<gene>
    <name evidence="9" type="primary">cysG_2</name>
    <name evidence="9" type="ORF">NCTC12195_04266</name>
    <name evidence="8" type="ORF">SGA02_16600</name>
</gene>
<dbReference type="InterPro" id="IPR006366">
    <property type="entry name" value="CobA/CysG_C"/>
</dbReference>
<name>A0A0D0SPR7_STAGA</name>
<dbReference type="InterPro" id="IPR035996">
    <property type="entry name" value="4pyrrol_Methylase_sf"/>
</dbReference>
<dbReference type="OrthoDB" id="9815856at2"/>
<dbReference type="Gene3D" id="3.30.950.10">
    <property type="entry name" value="Methyltransferase, Cobalt-precorrin-4 Transmethylase, Domain 2"/>
    <property type="match status" value="1"/>
</dbReference>
<dbReference type="PROSITE" id="PS00840">
    <property type="entry name" value="SUMT_2"/>
    <property type="match status" value="1"/>
</dbReference>
<dbReference type="STRING" id="1293.SH09_08745"/>
<evidence type="ECO:0000313" key="11">
    <source>
        <dbReference type="Proteomes" id="UP000321057"/>
    </source>
</evidence>
<dbReference type="Proteomes" id="UP000321057">
    <property type="component" value="Unassembled WGS sequence"/>
</dbReference>
<dbReference type="InterPro" id="IPR050161">
    <property type="entry name" value="Siro_Cobalamin_biosynth"/>
</dbReference>
<dbReference type="EMBL" id="UHDK01000001">
    <property type="protein sequence ID" value="SUM34739.1"/>
    <property type="molecule type" value="Genomic_DNA"/>
</dbReference>
<protein>
    <recommendedName>
        <fullName evidence="1">uroporphyrinogen-III C-methyltransferase</fullName>
        <ecNumber evidence="1">2.1.1.107</ecNumber>
    </recommendedName>
</protein>
<dbReference type="InterPro" id="IPR014776">
    <property type="entry name" value="4pyrrole_Mease_sub2"/>
</dbReference>
<organism evidence="9 10">
    <name type="scientific">Staphylococcus gallinarum</name>
    <dbReference type="NCBI Taxonomy" id="1293"/>
    <lineage>
        <taxon>Bacteria</taxon>
        <taxon>Bacillati</taxon>
        <taxon>Bacillota</taxon>
        <taxon>Bacilli</taxon>
        <taxon>Bacillales</taxon>
        <taxon>Staphylococcaceae</taxon>
        <taxon>Staphylococcus</taxon>
    </lineage>
</organism>
<keyword evidence="2 6" id="KW-0489">Methyltransferase</keyword>
<dbReference type="EMBL" id="BKAX01000004">
    <property type="protein sequence ID" value="GEQ05832.1"/>
    <property type="molecule type" value="Genomic_DNA"/>
</dbReference>
<accession>A0A0D0SPR7</accession>
<evidence type="ECO:0000313" key="9">
    <source>
        <dbReference type="EMBL" id="SUM34739.1"/>
    </source>
</evidence>
<dbReference type="InterPro" id="IPR000878">
    <property type="entry name" value="4pyrrol_Mease"/>
</dbReference>
<evidence type="ECO:0000259" key="7">
    <source>
        <dbReference type="Pfam" id="PF00590"/>
    </source>
</evidence>
<evidence type="ECO:0000256" key="4">
    <source>
        <dbReference type="ARBA" id="ARBA00022691"/>
    </source>
</evidence>
<dbReference type="Pfam" id="PF00590">
    <property type="entry name" value="TP_methylase"/>
    <property type="match status" value="1"/>
</dbReference>
<dbReference type="NCBIfam" id="NF004790">
    <property type="entry name" value="PRK06136.1"/>
    <property type="match status" value="1"/>
</dbReference>
<dbReference type="Proteomes" id="UP000255277">
    <property type="component" value="Unassembled WGS sequence"/>
</dbReference>
<evidence type="ECO:0000256" key="1">
    <source>
        <dbReference type="ARBA" id="ARBA00012162"/>
    </source>
</evidence>
<dbReference type="NCBIfam" id="TIGR01469">
    <property type="entry name" value="cobA_cysG_Cterm"/>
    <property type="match status" value="1"/>
</dbReference>
<dbReference type="GO" id="GO:0032259">
    <property type="term" value="P:methylation"/>
    <property type="evidence" value="ECO:0007669"/>
    <property type="project" value="UniProtKB-KW"/>
</dbReference>
<reference evidence="8 11" key="2">
    <citation type="submission" date="2019-07" db="EMBL/GenBank/DDBJ databases">
        <title>Whole genome shotgun sequence of Staphylococcus gallinarum NBRC 109767.</title>
        <authorList>
            <person name="Hosoyama A."/>
            <person name="Uohara A."/>
            <person name="Ohji S."/>
            <person name="Ichikawa N."/>
        </authorList>
    </citation>
    <scope>NUCLEOTIDE SEQUENCE [LARGE SCALE GENOMIC DNA]</scope>
    <source>
        <strain evidence="8 11">NBRC 109767</strain>
    </source>
</reference>
<reference evidence="9 10" key="1">
    <citation type="submission" date="2018-06" db="EMBL/GenBank/DDBJ databases">
        <authorList>
            <consortium name="Pathogen Informatics"/>
            <person name="Doyle S."/>
        </authorList>
    </citation>
    <scope>NUCLEOTIDE SEQUENCE [LARGE SCALE GENOMIC DNA]</scope>
    <source>
        <strain evidence="9 10">NCTC12195</strain>
    </source>
</reference>
<evidence type="ECO:0000313" key="10">
    <source>
        <dbReference type="Proteomes" id="UP000255277"/>
    </source>
</evidence>
<evidence type="ECO:0000256" key="5">
    <source>
        <dbReference type="ARBA" id="ARBA00023244"/>
    </source>
</evidence>
<evidence type="ECO:0000256" key="2">
    <source>
        <dbReference type="ARBA" id="ARBA00022603"/>
    </source>
</evidence>
<dbReference type="CDD" id="cd11642">
    <property type="entry name" value="SUMT"/>
    <property type="match status" value="1"/>
</dbReference>
<dbReference type="FunFam" id="3.40.1010.10:FF:000001">
    <property type="entry name" value="Siroheme synthase"/>
    <property type="match status" value="1"/>
</dbReference>
<evidence type="ECO:0000256" key="3">
    <source>
        <dbReference type="ARBA" id="ARBA00022679"/>
    </source>
</evidence>
<dbReference type="GO" id="GO:0004851">
    <property type="term" value="F:uroporphyrin-III C-methyltransferase activity"/>
    <property type="evidence" value="ECO:0007669"/>
    <property type="project" value="UniProtKB-EC"/>
</dbReference>
<dbReference type="GO" id="GO:0019354">
    <property type="term" value="P:siroheme biosynthetic process"/>
    <property type="evidence" value="ECO:0007669"/>
    <property type="project" value="InterPro"/>
</dbReference>
<dbReference type="InterPro" id="IPR014777">
    <property type="entry name" value="4pyrrole_Mease_sub1"/>
</dbReference>